<comment type="caution">
    <text evidence="2">The sequence shown here is derived from an EMBL/GenBank/DDBJ whole genome shotgun (WGS) entry which is preliminary data.</text>
</comment>
<dbReference type="AlphaFoldDB" id="A0A931LU77"/>
<dbReference type="EMBL" id="JACOSL010000065">
    <property type="protein sequence ID" value="MBI1757553.1"/>
    <property type="molecule type" value="Genomic_DNA"/>
</dbReference>
<name>A0A931LU77_FIMGI</name>
<dbReference type="Proteomes" id="UP000727962">
    <property type="component" value="Unassembled WGS sequence"/>
</dbReference>
<evidence type="ECO:0000256" key="1">
    <source>
        <dbReference type="SAM" id="MobiDB-lite"/>
    </source>
</evidence>
<accession>A0A931LU77</accession>
<sequence length="394" mass="42356">MLLAGGCQQGPPPPYPTWGRAAQAIRVESGGPFAVLAQAAQEAETRAGPLANRVTFTPDQQKAVGSALERPLAQVRSVIGRPVDFTFQPHAPTQAPPYQRGWRLIGRSLVWDVQAAVANHNLDAAISSANQATGFGFALTGGGASDASLGLSIADEARRAIAPSLGSMSPAQLDRLASGIDGALKLKPTLQAAMRNERLNMLLGVQNLQDAYRRQDEEGLKRQFGSDAREAIAYLKELHASDLRKRPAYFEGLAHEAETEASWLGTACLQPAIKREGGSPPVGGRQPWRKFAKQLFGTGRPLLAVNDATLARSRLLILTCRALAQVKRTGAAPRDLSEIPTRLRQDPYTGRPFAYRADGPDFVLYSVGADFKDDGGETDESFTAPDLALERPKE</sequence>
<organism evidence="2 3">
    <name type="scientific">Fimbriimonas ginsengisoli</name>
    <dbReference type="NCBI Taxonomy" id="1005039"/>
    <lineage>
        <taxon>Bacteria</taxon>
        <taxon>Bacillati</taxon>
        <taxon>Armatimonadota</taxon>
        <taxon>Fimbriimonadia</taxon>
        <taxon>Fimbriimonadales</taxon>
        <taxon>Fimbriimonadaceae</taxon>
        <taxon>Fimbriimonas</taxon>
    </lineage>
</organism>
<reference evidence="2" key="1">
    <citation type="submission" date="2020-07" db="EMBL/GenBank/DDBJ databases">
        <title>Huge and variable diversity of episymbiotic CPR bacteria and DPANN archaea in groundwater ecosystems.</title>
        <authorList>
            <person name="He C.Y."/>
            <person name="Keren R."/>
            <person name="Whittaker M."/>
            <person name="Farag I.F."/>
            <person name="Doudna J."/>
            <person name="Cate J.H.D."/>
            <person name="Banfield J.F."/>
        </authorList>
    </citation>
    <scope>NUCLEOTIDE SEQUENCE</scope>
    <source>
        <strain evidence="2">NC_groundwater_17_Pr7_B-0.1um_64_12</strain>
    </source>
</reference>
<evidence type="ECO:0000313" key="2">
    <source>
        <dbReference type="EMBL" id="MBI1757553.1"/>
    </source>
</evidence>
<proteinExistence type="predicted"/>
<protein>
    <submittedName>
        <fullName evidence="2">Uncharacterized protein</fullName>
    </submittedName>
</protein>
<gene>
    <name evidence="2" type="ORF">HYR64_10665</name>
</gene>
<feature type="region of interest" description="Disordered" evidence="1">
    <location>
        <begin position="372"/>
        <end position="394"/>
    </location>
</feature>
<evidence type="ECO:0000313" key="3">
    <source>
        <dbReference type="Proteomes" id="UP000727962"/>
    </source>
</evidence>